<accession>A0ABS0Q6I6</accession>
<dbReference type="Proteomes" id="UP000625631">
    <property type="component" value="Unassembled WGS sequence"/>
</dbReference>
<feature type="signal peptide" evidence="1">
    <location>
        <begin position="1"/>
        <end position="24"/>
    </location>
</feature>
<gene>
    <name evidence="2" type="ORF">I7X13_09410</name>
</gene>
<sequence length="133" mass="14718">MNFSAHFRPAFLVLTAMVSFAAQAQQPQPVQVTQPDAASLRVRVYSAFSRPISMRVENLSTATTILNETHRLPAYGTRLKFNTLPSGRYALTLRVGPDRYRYTIQVENKAPGAATIAVRETTTHRVENGLAAL</sequence>
<reference evidence="2 3" key="1">
    <citation type="submission" date="2020-12" db="EMBL/GenBank/DDBJ databases">
        <title>Hymenobacter sp.</title>
        <authorList>
            <person name="Kim M.K."/>
        </authorList>
    </citation>
    <scope>NUCLEOTIDE SEQUENCE [LARGE SCALE GENOMIC DNA]</scope>
    <source>
        <strain evidence="2 3">BT442</strain>
    </source>
</reference>
<keyword evidence="3" id="KW-1185">Reference proteome</keyword>
<organism evidence="2 3">
    <name type="scientific">Hymenobacter negativus</name>
    <dbReference type="NCBI Taxonomy" id="2795026"/>
    <lineage>
        <taxon>Bacteria</taxon>
        <taxon>Pseudomonadati</taxon>
        <taxon>Bacteroidota</taxon>
        <taxon>Cytophagia</taxon>
        <taxon>Cytophagales</taxon>
        <taxon>Hymenobacteraceae</taxon>
        <taxon>Hymenobacter</taxon>
    </lineage>
</organism>
<dbReference type="RefSeq" id="WP_198075284.1">
    <property type="nucleotide sequence ID" value="NZ_JAEDAE010000003.1"/>
</dbReference>
<dbReference type="EMBL" id="JAEDAE010000003">
    <property type="protein sequence ID" value="MBH8558263.1"/>
    <property type="molecule type" value="Genomic_DNA"/>
</dbReference>
<keyword evidence="1" id="KW-0732">Signal</keyword>
<evidence type="ECO:0000256" key="1">
    <source>
        <dbReference type="SAM" id="SignalP"/>
    </source>
</evidence>
<evidence type="ECO:0000313" key="2">
    <source>
        <dbReference type="EMBL" id="MBH8558263.1"/>
    </source>
</evidence>
<evidence type="ECO:0000313" key="3">
    <source>
        <dbReference type="Proteomes" id="UP000625631"/>
    </source>
</evidence>
<evidence type="ECO:0008006" key="4">
    <source>
        <dbReference type="Google" id="ProtNLM"/>
    </source>
</evidence>
<feature type="chain" id="PRO_5047328408" description="DUF2846 domain-containing protein" evidence="1">
    <location>
        <begin position="25"/>
        <end position="133"/>
    </location>
</feature>
<name>A0ABS0Q6I6_9BACT</name>
<proteinExistence type="predicted"/>
<comment type="caution">
    <text evidence="2">The sequence shown here is derived from an EMBL/GenBank/DDBJ whole genome shotgun (WGS) entry which is preliminary data.</text>
</comment>
<protein>
    <recommendedName>
        <fullName evidence="4">DUF2846 domain-containing protein</fullName>
    </recommendedName>
</protein>